<dbReference type="KEGG" id="bfo:118410522"/>
<evidence type="ECO:0000313" key="3">
    <source>
        <dbReference type="RefSeq" id="XP_035668172.1"/>
    </source>
</evidence>
<gene>
    <name evidence="3" type="primary">LOC118410522</name>
</gene>
<dbReference type="RefSeq" id="XP_035668172.1">
    <property type="nucleotide sequence ID" value="XM_035812279.1"/>
</dbReference>
<keyword evidence="2" id="KW-1185">Reference proteome</keyword>
<feature type="region of interest" description="Disordered" evidence="1">
    <location>
        <begin position="205"/>
        <end position="253"/>
    </location>
</feature>
<protein>
    <submittedName>
        <fullName evidence="3">Uncharacterized protein LOC118410522 isoform X1</fullName>
    </submittedName>
</protein>
<feature type="region of interest" description="Disordered" evidence="1">
    <location>
        <begin position="1"/>
        <end position="22"/>
    </location>
</feature>
<feature type="compositionally biased region" description="Polar residues" evidence="1">
    <location>
        <begin position="213"/>
        <end position="230"/>
    </location>
</feature>
<sequence>MADRKESGDFSLVPPSIYPENTGKELPVQLNNLMTTDREVPSDVSMNQLPGIVDEVEAKLTFHGDEGEVPKIAVNSWTWPAIGVKEDSPFGNIHHGADTFSRMTDSHANSIVPDNSTKSLDITDNQDLNAGTLDLKDLCSRLVAGREERKDLCRKRGLDNSTENLLELEPKKIKHGSQTTEDSSCEVETQGMVGLHQRILVTKEGGQDHDDTGTVSFSLANDQQGNTQIHNVIDDGSESRKEESRPNSEDGENCNCKYEVTKTTCIQNRPKEETRMDLTVVEADRHVPVSANEKENVDTEDSGEMSDKINEPCLQEGEAPNSAGQLAKISCTAKSSSNTTQYESGLQLPCGIGEQAYGINVGPCNYSRITVRKATTQIKEGECKIVNGMTGIFDADETYEDKSIAVVPVQPERTGHIQDDNDGTTADEDDMFVSCDEDVETNSVSRDPQHLLISEKDVKRRDEEVKEGDILITNNNNFQDSELNMSEDKASGTVLNKAMSMTNNIANAEDINGLEEFSCDNGTKRSMTTTESYFFKMLVGHGSRNIVGFQEEKRVSPGVESKSLSDQAKFPDECLLNTDMKRDCLTLNSDEKVFDVNSSSENILGYHRPSPLYGN</sequence>
<name>A0A9J7KQD1_BRAFL</name>
<evidence type="ECO:0000313" key="2">
    <source>
        <dbReference type="Proteomes" id="UP000001554"/>
    </source>
</evidence>
<dbReference type="OrthoDB" id="10336163at2759"/>
<dbReference type="Proteomes" id="UP000001554">
    <property type="component" value="Chromosome 2"/>
</dbReference>
<accession>A0A9J7KQD1</accession>
<feature type="compositionally biased region" description="Basic and acidic residues" evidence="1">
    <location>
        <begin position="237"/>
        <end position="248"/>
    </location>
</feature>
<proteinExistence type="predicted"/>
<dbReference type="GeneID" id="118410522"/>
<organism evidence="2 3">
    <name type="scientific">Branchiostoma floridae</name>
    <name type="common">Florida lancelet</name>
    <name type="synonym">Amphioxus</name>
    <dbReference type="NCBI Taxonomy" id="7739"/>
    <lineage>
        <taxon>Eukaryota</taxon>
        <taxon>Metazoa</taxon>
        <taxon>Chordata</taxon>
        <taxon>Cephalochordata</taxon>
        <taxon>Leptocardii</taxon>
        <taxon>Amphioxiformes</taxon>
        <taxon>Branchiostomatidae</taxon>
        <taxon>Branchiostoma</taxon>
    </lineage>
</organism>
<reference evidence="2" key="1">
    <citation type="journal article" date="2020" name="Nat. Ecol. Evol.">
        <title>Deeply conserved synteny resolves early events in vertebrate evolution.</title>
        <authorList>
            <person name="Simakov O."/>
            <person name="Marletaz F."/>
            <person name="Yue J.X."/>
            <person name="O'Connell B."/>
            <person name="Jenkins J."/>
            <person name="Brandt A."/>
            <person name="Calef R."/>
            <person name="Tung C.H."/>
            <person name="Huang T.K."/>
            <person name="Schmutz J."/>
            <person name="Satoh N."/>
            <person name="Yu J.K."/>
            <person name="Putnam N.H."/>
            <person name="Green R.E."/>
            <person name="Rokhsar D.S."/>
        </authorList>
    </citation>
    <scope>NUCLEOTIDE SEQUENCE [LARGE SCALE GENOMIC DNA]</scope>
    <source>
        <strain evidence="2">S238N-H82</strain>
    </source>
</reference>
<dbReference type="AlphaFoldDB" id="A0A9J7KQD1"/>
<evidence type="ECO:0000256" key="1">
    <source>
        <dbReference type="SAM" id="MobiDB-lite"/>
    </source>
</evidence>
<reference evidence="3" key="2">
    <citation type="submission" date="2025-08" db="UniProtKB">
        <authorList>
            <consortium name="RefSeq"/>
        </authorList>
    </citation>
    <scope>IDENTIFICATION</scope>
    <source>
        <strain evidence="3">S238N-H82</strain>
        <tissue evidence="3">Testes</tissue>
    </source>
</reference>